<dbReference type="PATRIC" id="fig|423471.3.peg.5522"/>
<comment type="caution">
    <text evidence="1">The sequence shown here is derived from an EMBL/GenBank/DDBJ whole genome shotgun (WGS) entry which is preliminary data.</text>
</comment>
<evidence type="ECO:0000313" key="1">
    <source>
        <dbReference type="EMBL" id="EHJ09319.1"/>
    </source>
</evidence>
<dbReference type="EMBL" id="AESD01001081">
    <property type="protein sequence ID" value="EHJ09319.1"/>
    <property type="molecule type" value="Genomic_DNA"/>
</dbReference>
<accession>G5JER8</accession>
<reference evidence="1 2" key="1">
    <citation type="journal article" date="2011" name="Front. Microbiol.">
        <title>Two Strains of Crocosphaera watsonii with Highly Conserved Genomes are Distinguished by Strain-Specific Features.</title>
        <authorList>
            <person name="Bench S.R."/>
            <person name="Ilikchyan I.N."/>
            <person name="Tripp H.J."/>
            <person name="Zehr J.P."/>
        </authorList>
    </citation>
    <scope>NUCLEOTIDE SEQUENCE [LARGE SCALE GENOMIC DNA]</scope>
    <source>
        <strain evidence="1 2">WH 0003</strain>
    </source>
</reference>
<dbReference type="Proteomes" id="UP000003477">
    <property type="component" value="Unassembled WGS sequence"/>
</dbReference>
<proteinExistence type="predicted"/>
<sequence length="44" mass="5134">MTKKQLLNGLKIVFSDYASQHTSLMKYYLSKLGLELENPCEERI</sequence>
<name>G5JER8_CROWT</name>
<dbReference type="AlphaFoldDB" id="G5JER8"/>
<gene>
    <name evidence="1" type="ORF">CWATWH0003_B255</name>
</gene>
<organism evidence="1 2">
    <name type="scientific">Crocosphaera watsonii WH 0003</name>
    <dbReference type="NCBI Taxonomy" id="423471"/>
    <lineage>
        <taxon>Bacteria</taxon>
        <taxon>Bacillati</taxon>
        <taxon>Cyanobacteriota</taxon>
        <taxon>Cyanophyceae</taxon>
        <taxon>Oscillatoriophycideae</taxon>
        <taxon>Chroococcales</taxon>
        <taxon>Aphanothecaceae</taxon>
        <taxon>Crocosphaera</taxon>
    </lineage>
</organism>
<evidence type="ECO:0000313" key="2">
    <source>
        <dbReference type="Proteomes" id="UP000003477"/>
    </source>
</evidence>
<protein>
    <submittedName>
        <fullName evidence="1">Uncharacterized protein</fullName>
    </submittedName>
</protein>